<evidence type="ECO:0000313" key="4">
    <source>
        <dbReference type="Proteomes" id="UP000448867"/>
    </source>
</evidence>
<proteinExistence type="predicted"/>
<dbReference type="InterPro" id="IPR024466">
    <property type="entry name" value="CHP02679_N"/>
</dbReference>
<name>A0A7X2J2I2_9BACI</name>
<dbReference type="InterPro" id="IPR024465">
    <property type="entry name" value="DUF2399"/>
</dbReference>
<sequence>MTDKVEMLRKEPGILKLFTLFKDKYRSIGRVGGTVSISGFSQAETESIAGFLGASADKLLVKGRVSLTDYEKAMKTNIFSDYTLVGLLEEVLGESIITRREESDMYQKQENDFFQSLINDYPGGRWWWEWIQAKSTDTRWIWSLYREASDSLREELVSVYNAYRQLPSARQFERLPLFSQRMTGNPHYFDIGGVSGKLLLHCLYVDQYLKGNRTEGMPKTSEEVNELLGQYMLMRDDLWSFVTCRGFLAESDSGAHPVWKAAAETDSVLNVPIKELVKLKKIWPVHGEVVWVVENSGVCSTILDYAAAAPVVCTHGQFRTASWVMLDLIVQSGFTLRYSGDLDPEGLLMAQRLKDRYQDRVSFWRMDKSSYISSISEEDISGRLSKLAALTSPELKEIAEIMKIRKKAGYQEALIAELVQDIEGQGDGYIVPLSPSSQF</sequence>
<organism evidence="3 4">
    <name type="scientific">Metabacillus lacus</name>
    <dbReference type="NCBI Taxonomy" id="1983721"/>
    <lineage>
        <taxon>Bacteria</taxon>
        <taxon>Bacillati</taxon>
        <taxon>Bacillota</taxon>
        <taxon>Bacilli</taxon>
        <taxon>Bacillales</taxon>
        <taxon>Bacillaceae</taxon>
        <taxon>Metabacillus</taxon>
    </lineage>
</organism>
<protein>
    <submittedName>
        <fullName evidence="3">TIGR02679 family protein</fullName>
    </submittedName>
</protein>
<gene>
    <name evidence="3" type="ORF">GJU40_18705</name>
</gene>
<evidence type="ECO:0000313" key="3">
    <source>
        <dbReference type="EMBL" id="MRX74156.1"/>
    </source>
</evidence>
<dbReference type="RefSeq" id="WP_343031627.1">
    <property type="nucleotide sequence ID" value="NZ_WKKI01000064.1"/>
</dbReference>
<dbReference type="Pfam" id="PF09664">
    <property type="entry name" value="DUF2399"/>
    <property type="match status" value="1"/>
</dbReference>
<keyword evidence="4" id="KW-1185">Reference proteome</keyword>
<dbReference type="Proteomes" id="UP000448867">
    <property type="component" value="Unassembled WGS sequence"/>
</dbReference>
<evidence type="ECO:0000259" key="2">
    <source>
        <dbReference type="Pfam" id="PF11796"/>
    </source>
</evidence>
<dbReference type="AlphaFoldDB" id="A0A7X2J2I2"/>
<dbReference type="NCBIfam" id="TIGR02679">
    <property type="entry name" value="TIGR02679 family protein"/>
    <property type="match status" value="1"/>
</dbReference>
<dbReference type="InterPro" id="IPR013495">
    <property type="entry name" value="CHP02679"/>
</dbReference>
<reference evidence="3 4" key="1">
    <citation type="submission" date="2019-11" db="EMBL/GenBank/DDBJ databases">
        <title>Bacillus lacus genome.</title>
        <authorList>
            <person name="Allen C.J."/>
            <person name="Newman J.D."/>
        </authorList>
    </citation>
    <scope>NUCLEOTIDE SEQUENCE [LARGE SCALE GENOMIC DNA]</scope>
    <source>
        <strain evidence="3 4">KCTC 33946</strain>
    </source>
</reference>
<evidence type="ECO:0000259" key="1">
    <source>
        <dbReference type="Pfam" id="PF09664"/>
    </source>
</evidence>
<comment type="caution">
    <text evidence="3">The sequence shown here is derived from an EMBL/GenBank/DDBJ whole genome shotgun (WGS) entry which is preliminary data.</text>
</comment>
<dbReference type="EMBL" id="WKKI01000064">
    <property type="protein sequence ID" value="MRX74156.1"/>
    <property type="molecule type" value="Genomic_DNA"/>
</dbReference>
<feature type="domain" description="Conserved hypothetical protein CHP02679 N terminus" evidence="2">
    <location>
        <begin position="32"/>
        <end position="247"/>
    </location>
</feature>
<feature type="domain" description="DUF2399" evidence="1">
    <location>
        <begin position="271"/>
        <end position="422"/>
    </location>
</feature>
<accession>A0A7X2J2I2</accession>
<dbReference type="Pfam" id="PF11796">
    <property type="entry name" value="DUF3323"/>
    <property type="match status" value="1"/>
</dbReference>